<evidence type="ECO:0000256" key="8">
    <source>
        <dbReference type="ARBA" id="ARBA00023136"/>
    </source>
</evidence>
<feature type="coiled-coil region" evidence="10">
    <location>
        <begin position="53"/>
        <end position="104"/>
    </location>
</feature>
<evidence type="ECO:0000256" key="3">
    <source>
        <dbReference type="ARBA" id="ARBA00022448"/>
    </source>
</evidence>
<dbReference type="Pfam" id="PF05739">
    <property type="entry name" value="SNARE"/>
    <property type="match status" value="1"/>
</dbReference>
<comment type="subcellular location">
    <subcellularLocation>
        <location evidence="2">Membrane</location>
        <topology evidence="2">Single-pass membrane protein</topology>
    </subcellularLocation>
    <subcellularLocation>
        <location evidence="1">Vacuole</location>
    </subcellularLocation>
</comment>
<dbReference type="OMA" id="TKQEVAM"/>
<dbReference type="SUPFAM" id="SSF58038">
    <property type="entry name" value="SNARE fusion complex"/>
    <property type="match status" value="1"/>
</dbReference>
<evidence type="ECO:0000256" key="6">
    <source>
        <dbReference type="ARBA" id="ARBA00022989"/>
    </source>
</evidence>
<keyword evidence="3" id="KW-0813">Transport</keyword>
<evidence type="ECO:0000259" key="12">
    <source>
        <dbReference type="PROSITE" id="PS50192"/>
    </source>
</evidence>
<gene>
    <name evidence="13" type="ORF">M0811_14460</name>
</gene>
<dbReference type="OrthoDB" id="428895at2759"/>
<dbReference type="CDD" id="cd15859">
    <property type="entry name" value="SNARE_SYN8"/>
    <property type="match status" value="1"/>
</dbReference>
<organism evidence="13 14">
    <name type="scientific">Anaeramoeba ignava</name>
    <name type="common">Anaerobic marine amoeba</name>
    <dbReference type="NCBI Taxonomy" id="1746090"/>
    <lineage>
        <taxon>Eukaryota</taxon>
        <taxon>Metamonada</taxon>
        <taxon>Anaeramoebidae</taxon>
        <taxon>Anaeramoeba</taxon>
    </lineage>
</organism>
<keyword evidence="14" id="KW-1185">Reference proteome</keyword>
<dbReference type="GO" id="GO:0016020">
    <property type="term" value="C:membrane"/>
    <property type="evidence" value="ECO:0007669"/>
    <property type="project" value="UniProtKB-SubCell"/>
</dbReference>
<feature type="domain" description="T-SNARE coiled-coil homology" evidence="12">
    <location>
        <begin position="138"/>
        <end position="200"/>
    </location>
</feature>
<keyword evidence="8 11" id="KW-0472">Membrane</keyword>
<evidence type="ECO:0000256" key="1">
    <source>
        <dbReference type="ARBA" id="ARBA00004116"/>
    </source>
</evidence>
<evidence type="ECO:0000256" key="7">
    <source>
        <dbReference type="ARBA" id="ARBA00023054"/>
    </source>
</evidence>
<dbReference type="FunFam" id="1.20.5.110:FF:000058">
    <property type="entry name" value="VAM7p Vacuolar SNARE protein"/>
    <property type="match status" value="1"/>
</dbReference>
<evidence type="ECO:0000256" key="2">
    <source>
        <dbReference type="ARBA" id="ARBA00004167"/>
    </source>
</evidence>
<feature type="transmembrane region" description="Helical" evidence="11">
    <location>
        <begin position="208"/>
        <end position="226"/>
    </location>
</feature>
<evidence type="ECO:0000256" key="9">
    <source>
        <dbReference type="ARBA" id="ARBA00054927"/>
    </source>
</evidence>
<dbReference type="Gene3D" id="1.20.5.110">
    <property type="match status" value="1"/>
</dbReference>
<comment type="function">
    <text evidence="9">Essential for proper morphogenesis of the vacuole. May exist as structural reinforcement on the surface of the vacuolar membrane and be required for maintenance against rupture by osmotic pressure.</text>
</comment>
<keyword evidence="5 11" id="KW-0812">Transmembrane</keyword>
<dbReference type="GO" id="GO:0016192">
    <property type="term" value="P:vesicle-mediated transport"/>
    <property type="evidence" value="ECO:0007669"/>
    <property type="project" value="UniProtKB-ARBA"/>
</dbReference>
<reference evidence="13" key="1">
    <citation type="submission" date="2022-10" db="EMBL/GenBank/DDBJ databases">
        <title>Novel sulphate-reducing endosymbionts in the free-living metamonad Anaeramoeba.</title>
        <authorList>
            <person name="Jerlstrom-Hultqvist J."/>
            <person name="Cepicka I."/>
            <person name="Gallot-Lavallee L."/>
            <person name="Salas-Leiva D."/>
            <person name="Curtis B.A."/>
            <person name="Zahonova K."/>
            <person name="Pipaliya S."/>
            <person name="Dacks J."/>
            <person name="Roger A.J."/>
        </authorList>
    </citation>
    <scope>NUCLEOTIDE SEQUENCE</scope>
    <source>
        <strain evidence="13">BMAN</strain>
    </source>
</reference>
<keyword evidence="4" id="KW-0926">Vacuole</keyword>
<dbReference type="GO" id="GO:0012505">
    <property type="term" value="C:endomembrane system"/>
    <property type="evidence" value="ECO:0007669"/>
    <property type="project" value="UniProtKB-ARBA"/>
</dbReference>
<evidence type="ECO:0000256" key="4">
    <source>
        <dbReference type="ARBA" id="ARBA00022554"/>
    </source>
</evidence>
<evidence type="ECO:0000313" key="13">
    <source>
        <dbReference type="EMBL" id="KAJ5079544.1"/>
    </source>
</evidence>
<dbReference type="InterPro" id="IPR000727">
    <property type="entry name" value="T_SNARE_dom"/>
</dbReference>
<dbReference type="EMBL" id="JAPDFW010000028">
    <property type="protein sequence ID" value="KAJ5079544.1"/>
    <property type="molecule type" value="Genomic_DNA"/>
</dbReference>
<evidence type="ECO:0000313" key="14">
    <source>
        <dbReference type="Proteomes" id="UP001149090"/>
    </source>
</evidence>
<dbReference type="PANTHER" id="PTHR12791">
    <property type="entry name" value="GOLGI SNARE BET1-RELATED"/>
    <property type="match status" value="1"/>
</dbReference>
<dbReference type="AlphaFoldDB" id="A0A9Q0RI90"/>
<evidence type="ECO:0000256" key="10">
    <source>
        <dbReference type="SAM" id="Coils"/>
    </source>
</evidence>
<accession>A0A9Q0RI90</accession>
<dbReference type="PROSITE" id="PS50192">
    <property type="entry name" value="T_SNARE"/>
    <property type="match status" value="1"/>
</dbReference>
<evidence type="ECO:0000256" key="11">
    <source>
        <dbReference type="SAM" id="Phobius"/>
    </source>
</evidence>
<sequence>MELNDLTAESWLDNFDELERFASENHASIREYNRLKMKGSSNAAQSSKIRKNIKIIKEKYESLKTSLEKMAQSRTTYGIIEDEIRRRKNNLNKMKITIEKMDQEFSKGVQEKHTQIAFGEETEQTKNLTNDELLQMQKDTMNTQDQHLDLLSNTIRKQKEIGLEINDELDIQSKLLDDMTTDVDRVDHKLEHQTGRIGKLMKSTRNRWIMICVCILIALVIFLGVTKGGTKF</sequence>
<keyword evidence="6 11" id="KW-1133">Transmembrane helix</keyword>
<dbReference type="GO" id="GO:0097576">
    <property type="term" value="P:vacuole fusion"/>
    <property type="evidence" value="ECO:0007669"/>
    <property type="project" value="UniProtKB-ARBA"/>
</dbReference>
<dbReference type="GO" id="GO:0005773">
    <property type="term" value="C:vacuole"/>
    <property type="evidence" value="ECO:0007669"/>
    <property type="project" value="UniProtKB-SubCell"/>
</dbReference>
<protein>
    <recommendedName>
        <fullName evidence="12">t-SNARE coiled-coil homology domain-containing protein</fullName>
    </recommendedName>
</protein>
<keyword evidence="7 10" id="KW-0175">Coiled coil</keyword>
<evidence type="ECO:0000256" key="5">
    <source>
        <dbReference type="ARBA" id="ARBA00022692"/>
    </source>
</evidence>
<dbReference type="SMART" id="SM00397">
    <property type="entry name" value="t_SNARE"/>
    <property type="match status" value="1"/>
</dbReference>
<dbReference type="GO" id="GO:0007034">
    <property type="term" value="P:vacuolar transport"/>
    <property type="evidence" value="ECO:0007669"/>
    <property type="project" value="UniProtKB-ARBA"/>
</dbReference>
<proteinExistence type="predicted"/>
<dbReference type="Proteomes" id="UP001149090">
    <property type="component" value="Unassembled WGS sequence"/>
</dbReference>
<comment type="caution">
    <text evidence="13">The sequence shown here is derived from an EMBL/GenBank/DDBJ whole genome shotgun (WGS) entry which is preliminary data.</text>
</comment>
<name>A0A9Q0RI90_ANAIG</name>